<dbReference type="GeneID" id="28762182"/>
<evidence type="ECO:0000313" key="1">
    <source>
        <dbReference type="EMBL" id="OAG04999.1"/>
    </source>
</evidence>
<dbReference type="InParanoid" id="A0A177CDX3"/>
<dbReference type="AlphaFoldDB" id="A0A177CDX3"/>
<organism evidence="1 2">
    <name type="scientific">Paraphaeosphaeria sporulosa</name>
    <dbReference type="NCBI Taxonomy" id="1460663"/>
    <lineage>
        <taxon>Eukaryota</taxon>
        <taxon>Fungi</taxon>
        <taxon>Dikarya</taxon>
        <taxon>Ascomycota</taxon>
        <taxon>Pezizomycotina</taxon>
        <taxon>Dothideomycetes</taxon>
        <taxon>Pleosporomycetidae</taxon>
        <taxon>Pleosporales</taxon>
        <taxon>Massarineae</taxon>
        <taxon>Didymosphaeriaceae</taxon>
        <taxon>Paraphaeosphaeria</taxon>
    </lineage>
</organism>
<dbReference type="Proteomes" id="UP000077069">
    <property type="component" value="Unassembled WGS sequence"/>
</dbReference>
<dbReference type="RefSeq" id="XP_018035364.1">
    <property type="nucleotide sequence ID" value="XM_018178696.1"/>
</dbReference>
<gene>
    <name evidence="1" type="ORF">CC84DRAFT_1165347</name>
</gene>
<accession>A0A177CDX3</accession>
<protein>
    <submittedName>
        <fullName evidence="1">Uncharacterized protein</fullName>
    </submittedName>
</protein>
<reference evidence="1 2" key="1">
    <citation type="submission" date="2016-05" db="EMBL/GenBank/DDBJ databases">
        <title>Comparative analysis of secretome profiles of manganese(II)-oxidizing ascomycete fungi.</title>
        <authorList>
            <consortium name="DOE Joint Genome Institute"/>
            <person name="Zeiner C.A."/>
            <person name="Purvine S.O."/>
            <person name="Zink E.M."/>
            <person name="Wu S."/>
            <person name="Pasa-Tolic L."/>
            <person name="Chaput D.L."/>
            <person name="Haridas S."/>
            <person name="Grigoriev I.V."/>
            <person name="Santelli C.M."/>
            <person name="Hansel C.M."/>
        </authorList>
    </citation>
    <scope>NUCLEOTIDE SEQUENCE [LARGE SCALE GENOMIC DNA]</scope>
    <source>
        <strain evidence="1 2">AP3s5-JAC2a</strain>
    </source>
</reference>
<sequence length="251" mass="28191">MFSPTDSSAPLSILPQNIEIPSLSSVARNTTFNYFGLVSSPLISRAAHFVFVEADATDEASLATALQAFLDASHADCPGTADEKSCCWFTIRLSKPHSGFDIPRWHQDGRMYAYDEGREAVARSKYALTLLGPPTLMLPVEDEVFAIMAQGEKECLWWQGKEEVESTEEEQDRAYEALRVWLAERLKDVKSVVVGKGQVVRFSWGREDSPVHSEPRMGTDRVFMTVMFGSERELRSMCEMRGAKFGEFEDV</sequence>
<evidence type="ECO:0000313" key="2">
    <source>
        <dbReference type="Proteomes" id="UP000077069"/>
    </source>
</evidence>
<keyword evidence="2" id="KW-1185">Reference proteome</keyword>
<proteinExistence type="predicted"/>
<dbReference type="OrthoDB" id="10261951at2759"/>
<name>A0A177CDX3_9PLEO</name>
<dbReference type="EMBL" id="KV441553">
    <property type="protein sequence ID" value="OAG04999.1"/>
    <property type="molecule type" value="Genomic_DNA"/>
</dbReference>